<evidence type="ECO:0000313" key="6">
    <source>
        <dbReference type="Proteomes" id="UP001329151"/>
    </source>
</evidence>
<feature type="domain" description="Methyl-accepting transducer" evidence="4">
    <location>
        <begin position="59"/>
        <end position="295"/>
    </location>
</feature>
<evidence type="ECO:0000256" key="3">
    <source>
        <dbReference type="SAM" id="MobiDB-lite"/>
    </source>
</evidence>
<dbReference type="AlphaFoldDB" id="A0AA86J246"/>
<keyword evidence="1 2" id="KW-0807">Transducer</keyword>
<protein>
    <submittedName>
        <fullName evidence="5">Methyl-accepting chemotaxis protein</fullName>
    </submittedName>
</protein>
<evidence type="ECO:0000259" key="4">
    <source>
        <dbReference type="PROSITE" id="PS50111"/>
    </source>
</evidence>
<proteinExistence type="predicted"/>
<dbReference type="Proteomes" id="UP001329151">
    <property type="component" value="Chromosome"/>
</dbReference>
<dbReference type="SMART" id="SM00283">
    <property type="entry name" value="MA"/>
    <property type="match status" value="2"/>
</dbReference>
<evidence type="ECO:0000256" key="2">
    <source>
        <dbReference type="PROSITE-ProRule" id="PRU00284"/>
    </source>
</evidence>
<dbReference type="InterPro" id="IPR004089">
    <property type="entry name" value="MCPsignal_dom"/>
</dbReference>
<dbReference type="PANTHER" id="PTHR32089:SF112">
    <property type="entry name" value="LYSOZYME-LIKE PROTEIN-RELATED"/>
    <property type="match status" value="1"/>
</dbReference>
<dbReference type="Pfam" id="PF00015">
    <property type="entry name" value="MCPsignal"/>
    <property type="match status" value="2"/>
</dbReference>
<evidence type="ECO:0000256" key="1">
    <source>
        <dbReference type="ARBA" id="ARBA00023224"/>
    </source>
</evidence>
<reference evidence="5 6" key="1">
    <citation type="submission" date="2023-10" db="EMBL/GenBank/DDBJ databases">
        <title>Complete Genome Sequence of Limnobacter thiooxidans CS-K2T, Isolated from freshwater lake sediments in Bavaria, Germany.</title>
        <authorList>
            <person name="Naruki M."/>
            <person name="Watanabe A."/>
            <person name="Warashina T."/>
            <person name="Morita T."/>
            <person name="Arakawa K."/>
        </authorList>
    </citation>
    <scope>NUCLEOTIDE SEQUENCE [LARGE SCALE GENOMIC DNA]</scope>
    <source>
        <strain evidence="5 6">CS-K2</strain>
    </source>
</reference>
<gene>
    <name evidence="5" type="ORF">RGQ30_25390</name>
</gene>
<name>A0AA86J246_9BURK</name>
<feature type="region of interest" description="Disordered" evidence="3">
    <location>
        <begin position="598"/>
        <end position="617"/>
    </location>
</feature>
<feature type="compositionally biased region" description="Polar residues" evidence="3">
    <location>
        <begin position="1"/>
        <end position="14"/>
    </location>
</feature>
<dbReference type="GO" id="GO:0016020">
    <property type="term" value="C:membrane"/>
    <property type="evidence" value="ECO:0007669"/>
    <property type="project" value="InterPro"/>
</dbReference>
<dbReference type="EMBL" id="AP028947">
    <property type="protein sequence ID" value="BET27038.1"/>
    <property type="molecule type" value="Genomic_DNA"/>
</dbReference>
<dbReference type="KEGG" id="lto:RGQ30_25390"/>
<sequence length="639" mass="66925">MPLLKKSSTISSHSPLAEAGVSTTVQREAEAQRRKARTLAKKQQAAERIASATSQLASGITEASSACEELKRATDEISASAEEAAGAAQESLRAIHLLSTSVEKQLQNSQLASERGLAVQSMASRIGTEVLSTVSSIEVASQRQGTSVAMVGELERQASNIGDIVKAVARIADQTNLLALNAAIEAARAGKHGKGFAVVADEVRTLAETSERSARDIQNLVTQIQGEVQAIALGINTSSEAIRNEAIRGKTVVEKMSAISRDVQLVMEGAQEIMVAAQQSSRSSQMALQAAEAIAAAAEEQSSASEESAKTVNEQTVALSQADQASSSLSEIADELRTSTDIAKSAEDVASAAEELSSAVQEITRASSQIMVAIEQIRKGAQSQAAASAESAAAIGQIERGIELASQRAEEALKRVVVVKDMLTENKQGVLGLISGIETSLVATRQSMQQMKALEVVSRRIDKIVDSITTVSIQTNMLAVNGAVEAARAGEFGKGFVVVATDIRNLAHDSAENADRIKDMVRSIQEQIGTVARDLQEILSSATVEVEKTRTISQNLVLIEADVATLEQGNKELVGMAGDMVSAVAQIKTGVEQVSSAASQAEKAATESAAAARQQSQGAEELSAAIEEIASLADELQSV</sequence>
<dbReference type="GO" id="GO:0007165">
    <property type="term" value="P:signal transduction"/>
    <property type="evidence" value="ECO:0007669"/>
    <property type="project" value="UniProtKB-KW"/>
</dbReference>
<dbReference type="SUPFAM" id="SSF58104">
    <property type="entry name" value="Methyl-accepting chemotaxis protein (MCP) signaling domain"/>
    <property type="match status" value="2"/>
</dbReference>
<keyword evidence="6" id="KW-1185">Reference proteome</keyword>
<dbReference type="RefSeq" id="WP_130557844.1">
    <property type="nucleotide sequence ID" value="NZ_AP028947.1"/>
</dbReference>
<feature type="domain" description="Methyl-accepting transducer" evidence="4">
    <location>
        <begin position="359"/>
        <end position="630"/>
    </location>
</feature>
<evidence type="ECO:0000313" key="5">
    <source>
        <dbReference type="EMBL" id="BET27038.1"/>
    </source>
</evidence>
<feature type="region of interest" description="Disordered" evidence="3">
    <location>
        <begin position="1"/>
        <end position="42"/>
    </location>
</feature>
<dbReference type="PROSITE" id="PS50111">
    <property type="entry name" value="CHEMOTAXIS_TRANSDUC_2"/>
    <property type="match status" value="2"/>
</dbReference>
<dbReference type="PANTHER" id="PTHR32089">
    <property type="entry name" value="METHYL-ACCEPTING CHEMOTAXIS PROTEIN MCPB"/>
    <property type="match status" value="1"/>
</dbReference>
<accession>A0AA86J246</accession>
<dbReference type="Gene3D" id="1.10.287.950">
    <property type="entry name" value="Methyl-accepting chemotaxis protein"/>
    <property type="match status" value="2"/>
</dbReference>
<organism evidence="5 6">
    <name type="scientific">Limnobacter thiooxidans</name>
    <dbReference type="NCBI Taxonomy" id="131080"/>
    <lineage>
        <taxon>Bacteria</taxon>
        <taxon>Pseudomonadati</taxon>
        <taxon>Pseudomonadota</taxon>
        <taxon>Betaproteobacteria</taxon>
        <taxon>Burkholderiales</taxon>
        <taxon>Burkholderiaceae</taxon>
        <taxon>Limnobacter</taxon>
    </lineage>
</organism>